<accession>A0ABS7YPD7</accession>
<dbReference type="PANTHER" id="PTHR47505:SF1">
    <property type="entry name" value="DNA UTILIZATION PROTEIN YHGH"/>
    <property type="match status" value="1"/>
</dbReference>
<dbReference type="Gene3D" id="3.40.50.2020">
    <property type="match status" value="1"/>
</dbReference>
<proteinExistence type="inferred from homology"/>
<comment type="caution">
    <text evidence="3">The sequence shown here is derived from an EMBL/GenBank/DDBJ whole genome shotgun (WGS) entry which is preliminary data.</text>
</comment>
<dbReference type="Proteomes" id="UP001199044">
    <property type="component" value="Unassembled WGS sequence"/>
</dbReference>
<evidence type="ECO:0000313" key="4">
    <source>
        <dbReference type="Proteomes" id="UP001199044"/>
    </source>
</evidence>
<dbReference type="InterPro" id="IPR029057">
    <property type="entry name" value="PRTase-like"/>
</dbReference>
<dbReference type="Pfam" id="PF00156">
    <property type="entry name" value="Pribosyltran"/>
    <property type="match status" value="1"/>
</dbReference>
<gene>
    <name evidence="3" type="ORF">LDJ79_09245</name>
</gene>
<dbReference type="InterPro" id="IPR000836">
    <property type="entry name" value="PRTase_dom"/>
</dbReference>
<organism evidence="3 4">
    <name type="scientific">Vibrio tritonius</name>
    <dbReference type="NCBI Taxonomy" id="1435069"/>
    <lineage>
        <taxon>Bacteria</taxon>
        <taxon>Pseudomonadati</taxon>
        <taxon>Pseudomonadota</taxon>
        <taxon>Gammaproteobacteria</taxon>
        <taxon>Vibrionales</taxon>
        <taxon>Vibrionaceae</taxon>
        <taxon>Vibrio</taxon>
    </lineage>
</organism>
<comment type="similarity">
    <text evidence="1">Belongs to the ComF/GntX family.</text>
</comment>
<sequence>MVSNWRQKTIRSLTPALCHLCRLALAPTEQHYFCHACLAQFPLMPRCKTCGLITTKPVDMCGRCLKKPPIWHSLTCIGDYHYPLSQLTHQFKYQRAFWLAPPLVQLLAEHIVEPAPVIAAVPLHWRRYLWRGFNQSDLLAQQLSQKIGCEYWPSLFHRIRATPHQQGLSRRQRLTNLQGVFNLTSLPYPVDHIAIIDDVVTTGSTVKQLCRLLLDVGVQRVDIYCLCRTPEPSDS</sequence>
<protein>
    <submittedName>
        <fullName evidence="3">ComF family protein</fullName>
    </submittedName>
</protein>
<evidence type="ECO:0000259" key="2">
    <source>
        <dbReference type="Pfam" id="PF00156"/>
    </source>
</evidence>
<dbReference type="CDD" id="cd06223">
    <property type="entry name" value="PRTases_typeI"/>
    <property type="match status" value="1"/>
</dbReference>
<dbReference type="InterPro" id="IPR051910">
    <property type="entry name" value="ComF/GntX_DNA_util-trans"/>
</dbReference>
<dbReference type="PANTHER" id="PTHR47505">
    <property type="entry name" value="DNA UTILIZATION PROTEIN YHGH"/>
    <property type="match status" value="1"/>
</dbReference>
<evidence type="ECO:0000256" key="1">
    <source>
        <dbReference type="ARBA" id="ARBA00008007"/>
    </source>
</evidence>
<reference evidence="4" key="1">
    <citation type="submission" date="2023-07" db="EMBL/GenBank/DDBJ databases">
        <title>Molecular identification of indigenous halophilic bacteria isolated from red sea cost, biodegradation of synthetic dyes and assessment of degraded metabolite toxicity.</title>
        <authorList>
            <person name="Chaieb K."/>
            <person name="Altayb H.N."/>
        </authorList>
    </citation>
    <scope>NUCLEOTIDE SEQUENCE [LARGE SCALE GENOMIC DNA]</scope>
    <source>
        <strain evidence="4">K20</strain>
    </source>
</reference>
<dbReference type="SUPFAM" id="SSF53271">
    <property type="entry name" value="PRTase-like"/>
    <property type="match status" value="1"/>
</dbReference>
<feature type="domain" description="Phosphoribosyltransferase" evidence="2">
    <location>
        <begin position="177"/>
        <end position="231"/>
    </location>
</feature>
<evidence type="ECO:0000313" key="3">
    <source>
        <dbReference type="EMBL" id="MCA2016294.1"/>
    </source>
</evidence>
<dbReference type="EMBL" id="JAIWIU010000055">
    <property type="protein sequence ID" value="MCA2016294.1"/>
    <property type="molecule type" value="Genomic_DNA"/>
</dbReference>
<keyword evidence="4" id="KW-1185">Reference proteome</keyword>
<name>A0ABS7YPD7_9VIBR</name>